<organism evidence="2 3">
    <name type="scientific">Acipenser ruthenus</name>
    <name type="common">Sterlet sturgeon</name>
    <dbReference type="NCBI Taxonomy" id="7906"/>
    <lineage>
        <taxon>Eukaryota</taxon>
        <taxon>Metazoa</taxon>
        <taxon>Chordata</taxon>
        <taxon>Craniata</taxon>
        <taxon>Vertebrata</taxon>
        <taxon>Euteleostomi</taxon>
        <taxon>Actinopterygii</taxon>
        <taxon>Chondrostei</taxon>
        <taxon>Acipenseriformes</taxon>
        <taxon>Acipenseridae</taxon>
        <taxon>Acipenser</taxon>
    </lineage>
</organism>
<feature type="compositionally biased region" description="Polar residues" evidence="1">
    <location>
        <begin position="125"/>
        <end position="135"/>
    </location>
</feature>
<sequence>MWCSTTQSALHLLSVQKLSSPKYIVIHTGTNNLNSQRGHHQIPEAELTCPSAPFSSLTQRCSEAVRLCPNVHLAHHRTIQQHHLYDQVHLNQESIRIFATVFKNTALGRDPPSPRRGQEYPQPPTSTQEHPATETTLQQEWYQRPAQSHRYTAAGVVPATRTATQLHYRSGTIIPDMLIKLN</sequence>
<name>A0A444UD23_ACIRT</name>
<evidence type="ECO:0000256" key="1">
    <source>
        <dbReference type="SAM" id="MobiDB-lite"/>
    </source>
</evidence>
<evidence type="ECO:0000313" key="3">
    <source>
        <dbReference type="Proteomes" id="UP000289886"/>
    </source>
</evidence>
<reference evidence="2 3" key="1">
    <citation type="submission" date="2019-01" db="EMBL/GenBank/DDBJ databases">
        <title>Draft Genome and Complete Hox-Cluster Characterization of the Sterlet Sturgeon (Acipenser ruthenus).</title>
        <authorList>
            <person name="Wei Q."/>
        </authorList>
    </citation>
    <scope>NUCLEOTIDE SEQUENCE [LARGE SCALE GENOMIC DNA]</scope>
    <source>
        <strain evidence="2">WHYD16114868_AA</strain>
        <tissue evidence="2">Blood</tissue>
    </source>
</reference>
<proteinExistence type="predicted"/>
<dbReference type="EMBL" id="SCEB01214814">
    <property type="protein sequence ID" value="RXM33008.1"/>
    <property type="molecule type" value="Genomic_DNA"/>
</dbReference>
<evidence type="ECO:0000313" key="2">
    <source>
        <dbReference type="EMBL" id="RXM33008.1"/>
    </source>
</evidence>
<accession>A0A444UD23</accession>
<dbReference type="Proteomes" id="UP000289886">
    <property type="component" value="Unassembled WGS sequence"/>
</dbReference>
<feature type="region of interest" description="Disordered" evidence="1">
    <location>
        <begin position="106"/>
        <end position="135"/>
    </location>
</feature>
<keyword evidence="3" id="KW-1185">Reference proteome</keyword>
<comment type="caution">
    <text evidence="2">The sequence shown here is derived from an EMBL/GenBank/DDBJ whole genome shotgun (WGS) entry which is preliminary data.</text>
</comment>
<dbReference type="AlphaFoldDB" id="A0A444UD23"/>
<gene>
    <name evidence="2" type="ORF">EOD39_1382</name>
</gene>
<protein>
    <submittedName>
        <fullName evidence="2">Uncharacterized protein</fullName>
    </submittedName>
</protein>